<evidence type="ECO:0000313" key="18">
    <source>
        <dbReference type="Proteomes" id="UP000002254"/>
    </source>
</evidence>
<dbReference type="AlphaFoldDB" id="A0A8P0T4W8"/>
<feature type="compositionally biased region" description="Polar residues" evidence="15">
    <location>
        <begin position="46"/>
        <end position="55"/>
    </location>
</feature>
<dbReference type="PROSITE" id="PS51842">
    <property type="entry name" value="IF_ROD_2"/>
    <property type="match status" value="1"/>
</dbReference>
<dbReference type="GO" id="GO:0051286">
    <property type="term" value="C:cell tip"/>
    <property type="evidence" value="ECO:0007669"/>
    <property type="project" value="UniProtKB-SubCell"/>
</dbReference>
<dbReference type="Ensembl" id="ENSCAFT00000078146.2">
    <property type="protein sequence ID" value="ENSCAFP00000052382.2"/>
    <property type="gene ID" value="ENSCAFG00000015475.5"/>
</dbReference>
<evidence type="ECO:0000259" key="16">
    <source>
        <dbReference type="PROSITE" id="PS51842"/>
    </source>
</evidence>
<keyword evidence="5" id="KW-0597">Phosphoprotein</keyword>
<dbReference type="PROSITE" id="PS00226">
    <property type="entry name" value="IF_ROD_1"/>
    <property type="match status" value="1"/>
</dbReference>
<comment type="subcellular location">
    <subcellularLocation>
        <location evidence="1">Cell membrane</location>
        <location evidence="1">Sarcolemma</location>
    </subcellularLocation>
    <subcellularLocation>
        <location evidence="11">Cell tip</location>
    </subcellularLocation>
    <subcellularLocation>
        <location evidence="2">Cytoplasm</location>
        <location evidence="2">Myofibril</location>
        <location evidence="2">Sarcomere</location>
        <location evidence="2">Z line</location>
    </subcellularLocation>
</comment>
<evidence type="ECO:0000256" key="3">
    <source>
        <dbReference type="ARBA" id="ARBA00022475"/>
    </source>
</evidence>
<dbReference type="FunFam" id="1.20.5.500:FF:000001">
    <property type="entry name" value="Type II keratin 23"/>
    <property type="match status" value="1"/>
</dbReference>
<evidence type="ECO:0000256" key="9">
    <source>
        <dbReference type="ARBA" id="ARBA00023179"/>
    </source>
</evidence>
<dbReference type="FunFam" id="1.20.5.1160:FF:000001">
    <property type="entry name" value="Keratin type II"/>
    <property type="match status" value="1"/>
</dbReference>
<dbReference type="InterPro" id="IPR006821">
    <property type="entry name" value="Intermed_filament_DNA-bd"/>
</dbReference>
<feature type="region of interest" description="Disordered" evidence="15">
    <location>
        <begin position="33"/>
        <end position="197"/>
    </location>
</feature>
<evidence type="ECO:0000256" key="11">
    <source>
        <dbReference type="ARBA" id="ARBA00044500"/>
    </source>
</evidence>
<dbReference type="Gene3D" id="1.20.5.170">
    <property type="match status" value="1"/>
</dbReference>
<dbReference type="Gene3D" id="1.20.5.500">
    <property type="entry name" value="Single helix bin"/>
    <property type="match status" value="1"/>
</dbReference>
<dbReference type="Proteomes" id="UP000002254">
    <property type="component" value="Chromosome 37"/>
</dbReference>
<protein>
    <recommendedName>
        <fullName evidence="10">Desmin</fullName>
    </recommendedName>
</protein>
<dbReference type="Gene3D" id="1.20.5.1160">
    <property type="entry name" value="Vasodilator-stimulated phosphoprotein"/>
    <property type="match status" value="1"/>
</dbReference>
<evidence type="ECO:0000256" key="10">
    <source>
        <dbReference type="ARBA" id="ARBA00040601"/>
    </source>
</evidence>
<keyword evidence="6 13" id="KW-0403">Intermediate filament</keyword>
<dbReference type="GO" id="GO:0030018">
    <property type="term" value="C:Z disc"/>
    <property type="evidence" value="ECO:0007669"/>
    <property type="project" value="UniProtKB-SubCell"/>
</dbReference>
<dbReference type="InterPro" id="IPR039008">
    <property type="entry name" value="IF_rod_dom"/>
</dbReference>
<feature type="coiled-coil region" evidence="14">
    <location>
        <begin position="493"/>
        <end position="587"/>
    </location>
</feature>
<feature type="coiled-coil region" evidence="14">
    <location>
        <begin position="298"/>
        <end position="460"/>
    </location>
</feature>
<evidence type="ECO:0000256" key="7">
    <source>
        <dbReference type="ARBA" id="ARBA00023054"/>
    </source>
</evidence>
<name>A0A8P0T4W8_CANLF</name>
<dbReference type="FunCoup" id="A0A8P0T4W8">
    <property type="interactions" value="31"/>
</dbReference>
<evidence type="ECO:0000256" key="13">
    <source>
        <dbReference type="RuleBase" id="RU000685"/>
    </source>
</evidence>
<dbReference type="PANTHER" id="PTHR45652:SF2">
    <property type="entry name" value="DESMIN"/>
    <property type="match status" value="1"/>
</dbReference>
<accession>A0A8P0T4W8</accession>
<feature type="domain" description="IF rod" evidence="16">
    <location>
        <begin position="301"/>
        <end position="609"/>
    </location>
</feature>
<evidence type="ECO:0000256" key="8">
    <source>
        <dbReference type="ARBA" id="ARBA00023136"/>
    </source>
</evidence>
<dbReference type="FunFam" id="1.20.5.170:FF:000002">
    <property type="entry name" value="Type I keratin KA11"/>
    <property type="match status" value="1"/>
</dbReference>
<dbReference type="InterPro" id="IPR018039">
    <property type="entry name" value="IF_conserved"/>
</dbReference>
<reference evidence="17" key="2">
    <citation type="submission" date="2025-08" db="UniProtKB">
        <authorList>
            <consortium name="Ensembl"/>
        </authorList>
    </citation>
    <scope>IDENTIFICATION</scope>
</reference>
<dbReference type="Pfam" id="PF04732">
    <property type="entry name" value="Filament_head"/>
    <property type="match status" value="1"/>
</dbReference>
<dbReference type="SMART" id="SM01391">
    <property type="entry name" value="Filament"/>
    <property type="match status" value="1"/>
</dbReference>
<dbReference type="Pfam" id="PF00038">
    <property type="entry name" value="Filament"/>
    <property type="match status" value="1"/>
</dbReference>
<keyword evidence="4" id="KW-0963">Cytoplasm</keyword>
<evidence type="ECO:0000256" key="5">
    <source>
        <dbReference type="ARBA" id="ARBA00022553"/>
    </source>
</evidence>
<evidence type="ECO:0000256" key="6">
    <source>
        <dbReference type="ARBA" id="ARBA00022754"/>
    </source>
</evidence>
<dbReference type="GO" id="GO:0005882">
    <property type="term" value="C:intermediate filament"/>
    <property type="evidence" value="ECO:0007669"/>
    <property type="project" value="UniProtKB-KW"/>
</dbReference>
<dbReference type="GO" id="GO:0042383">
    <property type="term" value="C:sarcolemma"/>
    <property type="evidence" value="ECO:0007669"/>
    <property type="project" value="UniProtKB-SubCell"/>
</dbReference>
<evidence type="ECO:0000256" key="2">
    <source>
        <dbReference type="ARBA" id="ARBA00004216"/>
    </source>
</evidence>
<proteinExistence type="inferred from homology"/>
<sequence length="838" mass="91184">MPVFAHTSPTSRESLGGRKGDFESFLAIHLALSGSDPKSLLRAKGTASNSGNFSPTPSPADPQEEGGAGPRDRRLAPPPSGAGIPMRAARLGGQACPPATPPPGPARASWGPCHRRGAQGSAGELGSPPPRRRPPFLAGQRDPAAVRGGAAGADVRRDTNSAGGRGAPSPLDASALGRPPPAASSAPPAARAASMSQAYSSSQRVSSYRRTFGGAGGFPLGSPLGSPVFPRAGFGTKGSSSSVTSRVYQVSRTSGGAGGLGALRAGRLGTGRAPSYSAGELLDFSLADAVNQEFLTTRTNEKVELQELNDRFANYIEKVRFLEQQNAALAAEVNRLKGREPTRVAEIYEEELRELRRQVEVLTNQRARVDVERDNLLDDLQRLKAKLQEEIQLKEEAENNLAAFRADVDAATLARIDLERRIESLNEEIAFLKKVHEEEIRELQAQLQEQQVQVEMDMSKPDLTAALRDIRAQYETIAAKNISEAEEWYKSKVSDLTQAANKNNDALRQAKQEMMEYRHQIQSYTCEIDALKGTNDSLMRQMREMEDRFASEASGYQDNIARLEEEIRHLKDEMARHLREYQDLLNVKMALDVEIATYRKLLEGEESRINLPIQTYSALNFRETSPEQRGSEVHTKKTVMIKTIETRDGEVSHLPGSLTLVGVVTLSARCLPPAMLVRGPAWRERGSCYPGVGECGAAPGWGSILLPALVWTGPLFLPRLSVRPHNSNMRCSKARDPSASRDHPRPCPHCLLMPASFHPRAPHPATVLPLTASDPCSPTTTHGPPGGHGPPLPRHRQPQLCESWMLEMREPGSSLPSGVLGRAQMESVPLPLPPLWPL</sequence>
<evidence type="ECO:0000256" key="15">
    <source>
        <dbReference type="SAM" id="MobiDB-lite"/>
    </source>
</evidence>
<comment type="similarity">
    <text evidence="12 13">Belongs to the intermediate filament family.</text>
</comment>
<reference evidence="17 18" key="1">
    <citation type="journal article" date="2005" name="Nature">
        <title>Genome sequence, comparative analysis and haplotype structure of the domestic dog.</title>
        <authorList>
            <consortium name="Broad Sequencing Platform"/>
            <person name="Lindblad-Toh K."/>
            <person name="Wade C.M."/>
            <person name="Mikkelsen T.S."/>
            <person name="Karlsson E.K."/>
            <person name="Jaffe D.B."/>
            <person name="Kamal M."/>
            <person name="Clamp M."/>
            <person name="Chang J.L."/>
            <person name="Kulbokas E.J. III"/>
            <person name="Zody M.C."/>
            <person name="Mauceli E."/>
            <person name="Xie X."/>
            <person name="Breen M."/>
            <person name="Wayne R.K."/>
            <person name="Ostrander E.A."/>
            <person name="Ponting C.P."/>
            <person name="Galibert F."/>
            <person name="Smith D.R."/>
            <person name="DeJong P.J."/>
            <person name="Kirkness E."/>
            <person name="Alvarez P."/>
            <person name="Biagi T."/>
            <person name="Brockman W."/>
            <person name="Butler J."/>
            <person name="Chin C.W."/>
            <person name="Cook A."/>
            <person name="Cuff J."/>
            <person name="Daly M.J."/>
            <person name="DeCaprio D."/>
            <person name="Gnerre S."/>
            <person name="Grabherr M."/>
            <person name="Kellis M."/>
            <person name="Kleber M."/>
            <person name="Bardeleben C."/>
            <person name="Goodstadt L."/>
            <person name="Heger A."/>
            <person name="Hitte C."/>
            <person name="Kim L."/>
            <person name="Koepfli K.P."/>
            <person name="Parker H.G."/>
            <person name="Pollinger J.P."/>
            <person name="Searle S.M."/>
            <person name="Sutter N.B."/>
            <person name="Thomas R."/>
            <person name="Webber C."/>
            <person name="Baldwin J."/>
            <person name="Abebe A."/>
            <person name="Abouelleil A."/>
            <person name="Aftuck L."/>
            <person name="Ait-Zahra M."/>
            <person name="Aldredge T."/>
            <person name="Allen N."/>
            <person name="An P."/>
            <person name="Anderson S."/>
            <person name="Antoine C."/>
            <person name="Arachchi H."/>
            <person name="Aslam A."/>
            <person name="Ayotte L."/>
            <person name="Bachantsang P."/>
            <person name="Barry A."/>
            <person name="Bayul T."/>
            <person name="Benamara M."/>
            <person name="Berlin A."/>
            <person name="Bessette D."/>
            <person name="Blitshteyn B."/>
            <person name="Bloom T."/>
            <person name="Blye J."/>
            <person name="Boguslavskiy L."/>
            <person name="Bonnet C."/>
            <person name="Boukhgalter B."/>
            <person name="Brown A."/>
            <person name="Cahill P."/>
            <person name="Calixte N."/>
            <person name="Camarata J."/>
            <person name="Cheshatsang Y."/>
            <person name="Chu J."/>
            <person name="Citroen M."/>
            <person name="Collymore A."/>
            <person name="Cooke P."/>
            <person name="Dawoe T."/>
            <person name="Daza R."/>
            <person name="Decktor K."/>
            <person name="DeGray S."/>
            <person name="Dhargay N."/>
            <person name="Dooley K."/>
            <person name="Dooley K."/>
            <person name="Dorje P."/>
            <person name="Dorjee K."/>
            <person name="Dorris L."/>
            <person name="Duffey N."/>
            <person name="Dupes A."/>
            <person name="Egbiremolen O."/>
            <person name="Elong R."/>
            <person name="Falk J."/>
            <person name="Farina A."/>
            <person name="Faro S."/>
            <person name="Ferguson D."/>
            <person name="Ferreira P."/>
            <person name="Fisher S."/>
            <person name="FitzGerald M."/>
            <person name="Foley K."/>
            <person name="Foley C."/>
            <person name="Franke A."/>
            <person name="Friedrich D."/>
            <person name="Gage D."/>
            <person name="Garber M."/>
            <person name="Gearin G."/>
            <person name="Giannoukos G."/>
            <person name="Goode T."/>
            <person name="Goyette A."/>
            <person name="Graham J."/>
            <person name="Grandbois E."/>
            <person name="Gyaltsen K."/>
            <person name="Hafez N."/>
            <person name="Hagopian D."/>
            <person name="Hagos B."/>
            <person name="Hall J."/>
            <person name="Healy C."/>
            <person name="Hegarty R."/>
            <person name="Honan T."/>
            <person name="Horn A."/>
            <person name="Houde N."/>
            <person name="Hughes L."/>
            <person name="Hunnicutt L."/>
            <person name="Husby M."/>
            <person name="Jester B."/>
            <person name="Jones C."/>
            <person name="Kamat A."/>
            <person name="Kanga B."/>
            <person name="Kells C."/>
            <person name="Khazanovich D."/>
            <person name="Kieu A.C."/>
            <person name="Kisner P."/>
            <person name="Kumar M."/>
            <person name="Lance K."/>
            <person name="Landers T."/>
            <person name="Lara M."/>
            <person name="Lee W."/>
            <person name="Leger J.P."/>
            <person name="Lennon N."/>
            <person name="Leuper L."/>
            <person name="LeVine S."/>
            <person name="Liu J."/>
            <person name="Liu X."/>
            <person name="Lokyitsang Y."/>
            <person name="Lokyitsang T."/>
            <person name="Lui A."/>
            <person name="Macdonald J."/>
            <person name="Major J."/>
            <person name="Marabella R."/>
            <person name="Maru K."/>
            <person name="Matthews C."/>
            <person name="McDonough S."/>
            <person name="Mehta T."/>
            <person name="Meldrim J."/>
            <person name="Melnikov A."/>
            <person name="Meneus L."/>
            <person name="Mihalev A."/>
            <person name="Mihova T."/>
            <person name="Miller K."/>
            <person name="Mittelman R."/>
            <person name="Mlenga V."/>
            <person name="Mulrain L."/>
            <person name="Munson G."/>
            <person name="Navidi A."/>
            <person name="Naylor J."/>
            <person name="Nguyen T."/>
            <person name="Nguyen N."/>
            <person name="Nguyen C."/>
            <person name="Nguyen T."/>
            <person name="Nicol R."/>
            <person name="Norbu N."/>
            <person name="Norbu C."/>
            <person name="Novod N."/>
            <person name="Nyima T."/>
            <person name="Olandt P."/>
            <person name="O'Neill B."/>
            <person name="O'Neill K."/>
            <person name="Osman S."/>
            <person name="Oyono L."/>
            <person name="Patti C."/>
            <person name="Perrin D."/>
            <person name="Phunkhang P."/>
            <person name="Pierre F."/>
            <person name="Priest M."/>
            <person name="Rachupka A."/>
            <person name="Raghuraman S."/>
            <person name="Rameau R."/>
            <person name="Ray V."/>
            <person name="Raymond C."/>
            <person name="Rege F."/>
            <person name="Rise C."/>
            <person name="Rogers J."/>
            <person name="Rogov P."/>
            <person name="Sahalie J."/>
            <person name="Settipalli S."/>
            <person name="Sharpe T."/>
            <person name="Shea T."/>
            <person name="Sheehan M."/>
            <person name="Sherpa N."/>
            <person name="Shi J."/>
            <person name="Shih D."/>
            <person name="Sloan J."/>
            <person name="Smith C."/>
            <person name="Sparrow T."/>
            <person name="Stalker J."/>
            <person name="Stange-Thomann N."/>
            <person name="Stavropoulos S."/>
            <person name="Stone C."/>
            <person name="Stone S."/>
            <person name="Sykes S."/>
            <person name="Tchuinga P."/>
            <person name="Tenzing P."/>
            <person name="Tesfaye S."/>
            <person name="Thoulutsang D."/>
            <person name="Thoulutsang Y."/>
            <person name="Topham K."/>
            <person name="Topping I."/>
            <person name="Tsamla T."/>
            <person name="Vassiliev H."/>
            <person name="Venkataraman V."/>
            <person name="Vo A."/>
            <person name="Wangchuk T."/>
            <person name="Wangdi T."/>
            <person name="Weiand M."/>
            <person name="Wilkinson J."/>
            <person name="Wilson A."/>
            <person name="Yadav S."/>
            <person name="Yang S."/>
            <person name="Yang X."/>
            <person name="Young G."/>
            <person name="Yu Q."/>
            <person name="Zainoun J."/>
            <person name="Zembek L."/>
            <person name="Zimmer A."/>
            <person name="Lander E.S."/>
        </authorList>
    </citation>
    <scope>NUCLEOTIDE SEQUENCE [LARGE SCALE GENOMIC DNA]</scope>
    <source>
        <strain evidence="17">Boxer</strain>
    </source>
</reference>
<feature type="compositionally biased region" description="Low complexity" evidence="15">
    <location>
        <begin position="173"/>
        <end position="197"/>
    </location>
</feature>
<organism evidence="17 18">
    <name type="scientific">Canis lupus familiaris</name>
    <name type="common">Dog</name>
    <name type="synonym">Canis familiaris</name>
    <dbReference type="NCBI Taxonomy" id="9615"/>
    <lineage>
        <taxon>Eukaryota</taxon>
        <taxon>Metazoa</taxon>
        <taxon>Chordata</taxon>
        <taxon>Craniata</taxon>
        <taxon>Vertebrata</taxon>
        <taxon>Euteleostomi</taxon>
        <taxon>Mammalia</taxon>
        <taxon>Eutheria</taxon>
        <taxon>Laurasiatheria</taxon>
        <taxon>Carnivora</taxon>
        <taxon>Caniformia</taxon>
        <taxon>Canidae</taxon>
        <taxon>Canis</taxon>
    </lineage>
</organism>
<evidence type="ECO:0000313" key="17">
    <source>
        <dbReference type="Ensembl" id="ENSCAFP00000052382.2"/>
    </source>
</evidence>
<keyword evidence="7 14" id="KW-0175">Coiled coil</keyword>
<feature type="region of interest" description="Disordered" evidence="15">
    <location>
        <begin position="770"/>
        <end position="797"/>
    </location>
</feature>
<keyword evidence="3" id="KW-1003">Cell membrane</keyword>
<evidence type="ECO:0000256" key="14">
    <source>
        <dbReference type="SAM" id="Coils"/>
    </source>
</evidence>
<dbReference type="OrthoDB" id="2441647at2759"/>
<dbReference type="SUPFAM" id="SSF64593">
    <property type="entry name" value="Intermediate filament protein, coiled coil region"/>
    <property type="match status" value="2"/>
</dbReference>
<evidence type="ECO:0000256" key="1">
    <source>
        <dbReference type="ARBA" id="ARBA00004135"/>
    </source>
</evidence>
<dbReference type="PANTHER" id="PTHR45652">
    <property type="entry name" value="GLIAL FIBRILLARY ACIDIC PROTEIN"/>
    <property type="match status" value="1"/>
</dbReference>
<dbReference type="InterPro" id="IPR050405">
    <property type="entry name" value="Intermediate_filament"/>
</dbReference>
<gene>
    <name evidence="17" type="primary">DES</name>
</gene>
<keyword evidence="9" id="KW-0514">Muscle protein</keyword>
<evidence type="ECO:0000256" key="4">
    <source>
        <dbReference type="ARBA" id="ARBA00022490"/>
    </source>
</evidence>
<keyword evidence="8" id="KW-0472">Membrane</keyword>
<evidence type="ECO:0000256" key="12">
    <source>
        <dbReference type="ARBA" id="ARBA00061646"/>
    </source>
</evidence>